<dbReference type="Pfam" id="PF01423">
    <property type="entry name" value="LSM"/>
    <property type="match status" value="1"/>
</dbReference>
<reference evidence="3" key="2">
    <citation type="submission" date="2023-05" db="EMBL/GenBank/DDBJ databases">
        <authorList>
            <consortium name="Lawrence Berkeley National Laboratory"/>
            <person name="Steindorff A."/>
            <person name="Hensen N."/>
            <person name="Bonometti L."/>
            <person name="Westerberg I."/>
            <person name="Brannstrom I.O."/>
            <person name="Guillou S."/>
            <person name="Cros-Aarteil S."/>
            <person name="Calhoun S."/>
            <person name="Haridas S."/>
            <person name="Kuo A."/>
            <person name="Mondo S."/>
            <person name="Pangilinan J."/>
            <person name="Riley R."/>
            <person name="Labutti K."/>
            <person name="Andreopoulos B."/>
            <person name="Lipzen A."/>
            <person name="Chen C."/>
            <person name="Yanf M."/>
            <person name="Daum C."/>
            <person name="Ng V."/>
            <person name="Clum A."/>
            <person name="Ohm R."/>
            <person name="Martin F."/>
            <person name="Silar P."/>
            <person name="Natvig D."/>
            <person name="Lalanne C."/>
            <person name="Gautier V."/>
            <person name="Ament-Velasquez S.L."/>
            <person name="Kruys A."/>
            <person name="Hutchinson M.I."/>
            <person name="Powell A.J."/>
            <person name="Barry K."/>
            <person name="Miller A.N."/>
            <person name="Grigoriev I.V."/>
            <person name="Debuchy R."/>
            <person name="Gladieux P."/>
            <person name="Thoren M.H."/>
            <person name="Johannesson H."/>
        </authorList>
    </citation>
    <scope>NUCLEOTIDE SEQUENCE</scope>
    <source>
        <strain evidence="3">CBS 532.94</strain>
    </source>
</reference>
<dbReference type="AlphaFoldDB" id="A0AAN7HG35"/>
<dbReference type="EMBL" id="MU860074">
    <property type="protein sequence ID" value="KAK4239059.1"/>
    <property type="molecule type" value="Genomic_DNA"/>
</dbReference>
<dbReference type="InterPro" id="IPR010920">
    <property type="entry name" value="LSM_dom_sf"/>
</dbReference>
<proteinExistence type="predicted"/>
<keyword evidence="4" id="KW-1185">Reference proteome</keyword>
<evidence type="ECO:0000259" key="2">
    <source>
        <dbReference type="SMART" id="SM00651"/>
    </source>
</evidence>
<gene>
    <name evidence="3" type="ORF">C8A03DRAFT_14503</name>
</gene>
<accession>A0AAN7HG35</accession>
<dbReference type="InterPro" id="IPR001163">
    <property type="entry name" value="Sm_dom_euk/arc"/>
</dbReference>
<dbReference type="SUPFAM" id="SSF50182">
    <property type="entry name" value="Sm-like ribonucleoproteins"/>
    <property type="match status" value="1"/>
</dbReference>
<reference evidence="3" key="1">
    <citation type="journal article" date="2023" name="Mol. Phylogenet. Evol.">
        <title>Genome-scale phylogeny and comparative genomics of the fungal order Sordariales.</title>
        <authorList>
            <person name="Hensen N."/>
            <person name="Bonometti L."/>
            <person name="Westerberg I."/>
            <person name="Brannstrom I.O."/>
            <person name="Guillou S."/>
            <person name="Cros-Aarteil S."/>
            <person name="Calhoun S."/>
            <person name="Haridas S."/>
            <person name="Kuo A."/>
            <person name="Mondo S."/>
            <person name="Pangilinan J."/>
            <person name="Riley R."/>
            <person name="LaButti K."/>
            <person name="Andreopoulos B."/>
            <person name="Lipzen A."/>
            <person name="Chen C."/>
            <person name="Yan M."/>
            <person name="Daum C."/>
            <person name="Ng V."/>
            <person name="Clum A."/>
            <person name="Steindorff A."/>
            <person name="Ohm R.A."/>
            <person name="Martin F."/>
            <person name="Silar P."/>
            <person name="Natvig D.O."/>
            <person name="Lalanne C."/>
            <person name="Gautier V."/>
            <person name="Ament-Velasquez S.L."/>
            <person name="Kruys A."/>
            <person name="Hutchinson M.I."/>
            <person name="Powell A.J."/>
            <person name="Barry K."/>
            <person name="Miller A.N."/>
            <person name="Grigoriev I.V."/>
            <person name="Debuchy R."/>
            <person name="Gladieux P."/>
            <person name="Hiltunen Thoren M."/>
            <person name="Johannesson H."/>
        </authorList>
    </citation>
    <scope>NUCLEOTIDE SEQUENCE</scope>
    <source>
        <strain evidence="3">CBS 532.94</strain>
    </source>
</reference>
<feature type="domain" description="Sm" evidence="2">
    <location>
        <begin position="32"/>
        <end position="119"/>
    </location>
</feature>
<dbReference type="InterPro" id="IPR050914">
    <property type="entry name" value="snRNP_SmB/NAA38-like"/>
</dbReference>
<dbReference type="PANTHER" id="PTHR10701">
    <property type="entry name" value="SMALL NUCLEAR RIBONUCLEOPROTEIN-ASSOCIATED PROTEIN B AND N"/>
    <property type="match status" value="1"/>
</dbReference>
<sequence>MSITTGASPPPSPHPALSASPSQQQQKEEATAFLRSLLNKNLQVTTTDNRMFYGEFKCTDSESNIILAHTYEYRQPTAQQISSAAAASDSSSGKVTMDMTSRYLGLVVVPGKYIVRIEAQEFTSQLRRGKGSSGIGVGEQRGVGGAEGVAVG</sequence>
<organism evidence="3 4">
    <name type="scientific">Achaetomium macrosporum</name>
    <dbReference type="NCBI Taxonomy" id="79813"/>
    <lineage>
        <taxon>Eukaryota</taxon>
        <taxon>Fungi</taxon>
        <taxon>Dikarya</taxon>
        <taxon>Ascomycota</taxon>
        <taxon>Pezizomycotina</taxon>
        <taxon>Sordariomycetes</taxon>
        <taxon>Sordariomycetidae</taxon>
        <taxon>Sordariales</taxon>
        <taxon>Chaetomiaceae</taxon>
        <taxon>Achaetomium</taxon>
    </lineage>
</organism>
<name>A0AAN7HG35_9PEZI</name>
<dbReference type="InterPro" id="IPR034110">
    <property type="entry name" value="LSMD1_Sm"/>
</dbReference>
<evidence type="ECO:0000256" key="1">
    <source>
        <dbReference type="SAM" id="MobiDB-lite"/>
    </source>
</evidence>
<dbReference type="PANTHER" id="PTHR10701:SF5">
    <property type="entry name" value="N-ALPHA-ACETYLTRANSFERASE 38, NATC AUXILIARY SUBUNIT"/>
    <property type="match status" value="1"/>
</dbReference>
<dbReference type="Gene3D" id="2.30.30.100">
    <property type="match status" value="1"/>
</dbReference>
<dbReference type="Proteomes" id="UP001303760">
    <property type="component" value="Unassembled WGS sequence"/>
</dbReference>
<dbReference type="SMART" id="SM00651">
    <property type="entry name" value="Sm"/>
    <property type="match status" value="1"/>
</dbReference>
<dbReference type="GO" id="GO:0031417">
    <property type="term" value="C:NatC complex"/>
    <property type="evidence" value="ECO:0007669"/>
    <property type="project" value="InterPro"/>
</dbReference>
<evidence type="ECO:0000313" key="3">
    <source>
        <dbReference type="EMBL" id="KAK4239059.1"/>
    </source>
</evidence>
<comment type="caution">
    <text evidence="3">The sequence shown here is derived from an EMBL/GenBank/DDBJ whole genome shotgun (WGS) entry which is preliminary data.</text>
</comment>
<evidence type="ECO:0000313" key="4">
    <source>
        <dbReference type="Proteomes" id="UP001303760"/>
    </source>
</evidence>
<dbReference type="CDD" id="cd06168">
    <property type="entry name" value="LSMD1"/>
    <property type="match status" value="1"/>
</dbReference>
<feature type="region of interest" description="Disordered" evidence="1">
    <location>
        <begin position="1"/>
        <end position="28"/>
    </location>
</feature>
<feature type="compositionally biased region" description="Low complexity" evidence="1">
    <location>
        <begin position="15"/>
        <end position="25"/>
    </location>
</feature>
<protein>
    <submittedName>
        <fullName evidence="3">Lsm domain-containing protein</fullName>
    </submittedName>
</protein>